<dbReference type="InterPro" id="IPR011335">
    <property type="entry name" value="Restrct_endonuc-II-like"/>
</dbReference>
<evidence type="ECO:0000313" key="1">
    <source>
        <dbReference type="EMBL" id="KST65900.1"/>
    </source>
</evidence>
<dbReference type="CDD" id="cd22366">
    <property type="entry name" value="XisH-like"/>
    <property type="match status" value="1"/>
</dbReference>
<dbReference type="InterPro" id="IPR011856">
    <property type="entry name" value="tRNA_endonuc-like_dom_sf"/>
</dbReference>
<name>A0A0V7ZN09_9CYAN</name>
<dbReference type="RefSeq" id="WP_027846161.1">
    <property type="nucleotide sequence ID" value="NZ_LMTZ01000102.1"/>
</dbReference>
<comment type="caution">
    <text evidence="1">The sequence shown here is derived from an EMBL/GenBank/DDBJ whole genome shotgun (WGS) entry which is preliminary data.</text>
</comment>
<dbReference type="GO" id="GO:0003676">
    <property type="term" value="F:nucleic acid binding"/>
    <property type="evidence" value="ECO:0007669"/>
    <property type="project" value="InterPro"/>
</dbReference>
<accession>A0A0V7ZN09</accession>
<organism evidence="1 2">
    <name type="scientific">Mastigocoleus testarum BC008</name>
    <dbReference type="NCBI Taxonomy" id="371196"/>
    <lineage>
        <taxon>Bacteria</taxon>
        <taxon>Bacillati</taxon>
        <taxon>Cyanobacteriota</taxon>
        <taxon>Cyanophyceae</taxon>
        <taxon>Nostocales</taxon>
        <taxon>Hapalosiphonaceae</taxon>
        <taxon>Mastigocoleus</taxon>
    </lineage>
</organism>
<dbReference type="InterPro" id="IPR014919">
    <property type="entry name" value="XisH"/>
</dbReference>
<evidence type="ECO:0000313" key="2">
    <source>
        <dbReference type="Proteomes" id="UP000053372"/>
    </source>
</evidence>
<protein>
    <submittedName>
        <fullName evidence="1">Fatty-acid oxidation protein subunit alpha</fullName>
    </submittedName>
</protein>
<dbReference type="EMBL" id="LMTZ01000102">
    <property type="protein sequence ID" value="KST65900.1"/>
    <property type="molecule type" value="Genomic_DNA"/>
</dbReference>
<sequence length="138" mass="15702">MAAKDLFHNAVKQGLLKENWVITADPLKIKIEGVKFEIDLAAEKVLAAQKAGQKIAVEIKSFLNTSAITDFHAALGQFLNYRLALKMVESDRILYLAVPIDTFESFFQEKFTQEAVNLYQVKLIIYDPVEEVVIKWKN</sequence>
<gene>
    <name evidence="1" type="ORF">BC008_23270</name>
</gene>
<dbReference type="Pfam" id="PF08814">
    <property type="entry name" value="XisH"/>
    <property type="match status" value="1"/>
</dbReference>
<dbReference type="OrthoDB" id="456752at2"/>
<dbReference type="AlphaFoldDB" id="A0A0V7ZN09"/>
<keyword evidence="2" id="KW-1185">Reference proteome</keyword>
<reference evidence="1 2" key="1">
    <citation type="journal article" date="2015" name="Genome Announc.">
        <title>Draft Genome of the Euendolithic (true boring) Cyanobacterium Mastigocoleus testarum strain BC008.</title>
        <authorList>
            <person name="Guida B.S."/>
            <person name="Garcia-Pichel F."/>
        </authorList>
    </citation>
    <scope>NUCLEOTIDE SEQUENCE [LARGE SCALE GENOMIC DNA]</scope>
    <source>
        <strain evidence="1 2">BC008</strain>
    </source>
</reference>
<dbReference type="Gene3D" id="3.40.1350.10">
    <property type="match status" value="1"/>
</dbReference>
<dbReference type="Proteomes" id="UP000053372">
    <property type="component" value="Unassembled WGS sequence"/>
</dbReference>
<dbReference type="SUPFAM" id="SSF52980">
    <property type="entry name" value="Restriction endonuclease-like"/>
    <property type="match status" value="1"/>
</dbReference>
<proteinExistence type="predicted"/>